<evidence type="ECO:0008006" key="4">
    <source>
        <dbReference type="Google" id="ProtNLM"/>
    </source>
</evidence>
<dbReference type="HOGENOM" id="CLU_164940_0_0_1"/>
<keyword evidence="3" id="KW-1185">Reference proteome</keyword>
<dbReference type="STRING" id="1036808.A0A0C3A1U3"/>
<reference evidence="3" key="2">
    <citation type="submission" date="2015-01" db="EMBL/GenBank/DDBJ databases">
        <title>Evolutionary Origins and Diversification of the Mycorrhizal Mutualists.</title>
        <authorList>
            <consortium name="DOE Joint Genome Institute"/>
            <consortium name="Mycorrhizal Genomics Consortium"/>
            <person name="Kohler A."/>
            <person name="Kuo A."/>
            <person name="Nagy L.G."/>
            <person name="Floudas D."/>
            <person name="Copeland A."/>
            <person name="Barry K.W."/>
            <person name="Cichocki N."/>
            <person name="Veneault-Fourrey C."/>
            <person name="LaButti K."/>
            <person name="Lindquist E.A."/>
            <person name="Lipzen A."/>
            <person name="Lundell T."/>
            <person name="Morin E."/>
            <person name="Murat C."/>
            <person name="Riley R."/>
            <person name="Ohm R."/>
            <person name="Sun H."/>
            <person name="Tunlid A."/>
            <person name="Henrissat B."/>
            <person name="Grigoriev I.V."/>
            <person name="Hibbett D.S."/>
            <person name="Martin F."/>
        </authorList>
    </citation>
    <scope>NUCLEOTIDE SEQUENCE [LARGE SCALE GENOMIC DNA]</scope>
    <source>
        <strain evidence="3">Foug A</strain>
    </source>
</reference>
<feature type="signal peptide" evidence="1">
    <location>
        <begin position="1"/>
        <end position="19"/>
    </location>
</feature>
<protein>
    <recommendedName>
        <fullName evidence="4">Cytochrome P450</fullName>
    </recommendedName>
</protein>
<dbReference type="AlphaFoldDB" id="A0A0C3A1U3"/>
<dbReference type="InParanoid" id="A0A0C3A1U3"/>
<evidence type="ECO:0000313" key="2">
    <source>
        <dbReference type="EMBL" id="KIM67603.1"/>
    </source>
</evidence>
<sequence>MDSITICLLLSALTVLAVGVNRRRRSKLDAIPSVGPSGHLSSYYGAARFILHAKAMIQEGYDQYKDGFFKVPMMNRWVVVITGPRLLEELRKIPDERLSFDHAIRDVCGCQCFLSFSCPQSH</sequence>
<dbReference type="Proteomes" id="UP000053989">
    <property type="component" value="Unassembled WGS sequence"/>
</dbReference>
<gene>
    <name evidence="2" type="ORF">SCLCIDRAFT_1111427</name>
</gene>
<reference evidence="2 3" key="1">
    <citation type="submission" date="2014-04" db="EMBL/GenBank/DDBJ databases">
        <authorList>
            <consortium name="DOE Joint Genome Institute"/>
            <person name="Kuo A."/>
            <person name="Kohler A."/>
            <person name="Nagy L.G."/>
            <person name="Floudas D."/>
            <person name="Copeland A."/>
            <person name="Barry K.W."/>
            <person name="Cichocki N."/>
            <person name="Veneault-Fourrey C."/>
            <person name="LaButti K."/>
            <person name="Lindquist E.A."/>
            <person name="Lipzen A."/>
            <person name="Lundell T."/>
            <person name="Morin E."/>
            <person name="Murat C."/>
            <person name="Sun H."/>
            <person name="Tunlid A."/>
            <person name="Henrissat B."/>
            <person name="Grigoriev I.V."/>
            <person name="Hibbett D.S."/>
            <person name="Martin F."/>
            <person name="Nordberg H.P."/>
            <person name="Cantor M.N."/>
            <person name="Hua S.X."/>
        </authorList>
    </citation>
    <scope>NUCLEOTIDE SEQUENCE [LARGE SCALE GENOMIC DNA]</scope>
    <source>
        <strain evidence="2 3">Foug A</strain>
    </source>
</reference>
<evidence type="ECO:0000256" key="1">
    <source>
        <dbReference type="SAM" id="SignalP"/>
    </source>
</evidence>
<dbReference type="OrthoDB" id="1844152at2759"/>
<feature type="chain" id="PRO_5002160765" description="Cytochrome P450" evidence="1">
    <location>
        <begin position="20"/>
        <end position="122"/>
    </location>
</feature>
<name>A0A0C3A1U3_9AGAM</name>
<accession>A0A0C3A1U3</accession>
<dbReference type="EMBL" id="KN822012">
    <property type="protein sequence ID" value="KIM67603.1"/>
    <property type="molecule type" value="Genomic_DNA"/>
</dbReference>
<keyword evidence="1" id="KW-0732">Signal</keyword>
<evidence type="ECO:0000313" key="3">
    <source>
        <dbReference type="Proteomes" id="UP000053989"/>
    </source>
</evidence>
<organism evidence="2 3">
    <name type="scientific">Scleroderma citrinum Foug A</name>
    <dbReference type="NCBI Taxonomy" id="1036808"/>
    <lineage>
        <taxon>Eukaryota</taxon>
        <taxon>Fungi</taxon>
        <taxon>Dikarya</taxon>
        <taxon>Basidiomycota</taxon>
        <taxon>Agaricomycotina</taxon>
        <taxon>Agaricomycetes</taxon>
        <taxon>Agaricomycetidae</taxon>
        <taxon>Boletales</taxon>
        <taxon>Sclerodermatineae</taxon>
        <taxon>Sclerodermataceae</taxon>
        <taxon>Scleroderma</taxon>
    </lineage>
</organism>
<proteinExistence type="predicted"/>